<sequence length="75" mass="8580">MLRQNVFDYIEMFHNSAREHFRNGMLSPVQFEQLNCPGFTGERFVQRSGCDIKSALICMEGAFGFGGRPVADWCQ</sequence>
<protein>
    <recommendedName>
        <fullName evidence="1">Integrase catalytic domain-containing protein</fullName>
    </recommendedName>
</protein>
<dbReference type="Pfam" id="PF13333">
    <property type="entry name" value="rve_2"/>
    <property type="match status" value="1"/>
</dbReference>
<reference evidence="2 3" key="1">
    <citation type="submission" date="2017-06" db="EMBL/GenBank/DDBJ databases">
        <title>A draft genome sequence of Komagataeibacter nataicola LMG 1536.</title>
        <authorList>
            <person name="Skraban J."/>
            <person name="Cleenwerck I."/>
            <person name="Vandamme P."/>
            <person name="Trcek J."/>
        </authorList>
    </citation>
    <scope>NUCLEOTIDE SEQUENCE [LARGE SCALE GENOMIC DNA]</scope>
    <source>
        <strain evidence="2 3">LMG 1536</strain>
    </source>
</reference>
<name>A0ABX5P6K6_9PROT</name>
<dbReference type="InterPro" id="IPR001584">
    <property type="entry name" value="Integrase_cat-core"/>
</dbReference>
<comment type="caution">
    <text evidence="2">The sequence shown here is derived from an EMBL/GenBank/DDBJ whole genome shotgun (WGS) entry which is preliminary data.</text>
</comment>
<dbReference type="Proteomes" id="UP000247512">
    <property type="component" value="Unassembled WGS sequence"/>
</dbReference>
<gene>
    <name evidence="2" type="ORF">CDI09_16700</name>
</gene>
<evidence type="ECO:0000313" key="2">
    <source>
        <dbReference type="EMBL" id="PYD64884.1"/>
    </source>
</evidence>
<evidence type="ECO:0000259" key="1">
    <source>
        <dbReference type="Pfam" id="PF13333"/>
    </source>
</evidence>
<dbReference type="EMBL" id="NIRT01000060">
    <property type="protein sequence ID" value="PYD64884.1"/>
    <property type="molecule type" value="Genomic_DNA"/>
</dbReference>
<proteinExistence type="predicted"/>
<evidence type="ECO:0000313" key="3">
    <source>
        <dbReference type="Proteomes" id="UP000247512"/>
    </source>
</evidence>
<feature type="domain" description="Integrase catalytic" evidence="1">
    <location>
        <begin position="2"/>
        <end position="33"/>
    </location>
</feature>
<keyword evidence="3" id="KW-1185">Reference proteome</keyword>
<accession>A0ABX5P6K6</accession>
<organism evidence="2 3">
    <name type="scientific">Komagataeibacter nataicola</name>
    <dbReference type="NCBI Taxonomy" id="265960"/>
    <lineage>
        <taxon>Bacteria</taxon>
        <taxon>Pseudomonadati</taxon>
        <taxon>Pseudomonadota</taxon>
        <taxon>Alphaproteobacteria</taxon>
        <taxon>Acetobacterales</taxon>
        <taxon>Acetobacteraceae</taxon>
        <taxon>Komagataeibacter</taxon>
    </lineage>
</organism>
<dbReference type="RefSeq" id="WP_078527228.1">
    <property type="nucleotide sequence ID" value="NZ_CP019875.1"/>
</dbReference>